<dbReference type="Pfam" id="PF01693">
    <property type="entry name" value="Cauli_VI"/>
    <property type="match status" value="1"/>
</dbReference>
<comment type="caution">
    <text evidence="4">The sequence shown here is derived from an EMBL/GenBank/DDBJ whole genome shotgun (WGS) entry which is preliminary data.</text>
</comment>
<evidence type="ECO:0000256" key="2">
    <source>
        <dbReference type="SAM" id="MobiDB-lite"/>
    </source>
</evidence>
<protein>
    <recommendedName>
        <fullName evidence="3">Ribonuclease H1 N-terminal domain-containing protein</fullName>
    </recommendedName>
</protein>
<sequence length="273" mass="31345">MDDESRKWYVVYNGRKPGVYDNWDDCYNQIDGFNGNRYERVSTKSRAQKAYREHRLREEYRKHQATTEDSSTDSHPPEEDHKNICCSTPFANQDDSLEFIPNHEPKTILAQFPMHKVLATACAGLGFGKPSWTKHNYSLADGSPFYRYRVSIMSSPLECPLSSFGGFAIKEEQAKEDTARKMLQLLAQLFGKIIVDYNYEKVRELEQEIRKLHTDISDLTMENGLLKEDLKKIKNKAKSSSPCIGCIALLAAKVFPATMEDQEESFSIKPPQR</sequence>
<dbReference type="PROSITE" id="PS50096">
    <property type="entry name" value="IQ"/>
    <property type="match status" value="1"/>
</dbReference>
<dbReference type="InterPro" id="IPR009027">
    <property type="entry name" value="Ribosomal_bL9/RNase_H1_N"/>
</dbReference>
<evidence type="ECO:0000259" key="3">
    <source>
        <dbReference type="Pfam" id="PF01693"/>
    </source>
</evidence>
<gene>
    <name evidence="4" type="ORF">RJT34_02723</name>
</gene>
<feature type="compositionally biased region" description="Basic and acidic residues" evidence="2">
    <location>
        <begin position="50"/>
        <end position="66"/>
    </location>
</feature>
<keyword evidence="1" id="KW-0175">Coiled coil</keyword>
<dbReference type="SUPFAM" id="SSF55658">
    <property type="entry name" value="L9 N-domain-like"/>
    <property type="match status" value="1"/>
</dbReference>
<evidence type="ECO:0000256" key="1">
    <source>
        <dbReference type="SAM" id="Coils"/>
    </source>
</evidence>
<evidence type="ECO:0000313" key="5">
    <source>
        <dbReference type="Proteomes" id="UP001359559"/>
    </source>
</evidence>
<feature type="region of interest" description="Disordered" evidence="2">
    <location>
        <begin position="41"/>
        <end position="82"/>
    </location>
</feature>
<name>A0AAN9KKC2_CLITE</name>
<feature type="domain" description="Ribonuclease H1 N-terminal" evidence="3">
    <location>
        <begin position="7"/>
        <end position="49"/>
    </location>
</feature>
<dbReference type="Gene3D" id="3.40.970.10">
    <property type="entry name" value="Ribonuclease H1, N-terminal domain"/>
    <property type="match status" value="1"/>
</dbReference>
<dbReference type="InterPro" id="IPR037056">
    <property type="entry name" value="RNase_H1_N_sf"/>
</dbReference>
<feature type="coiled-coil region" evidence="1">
    <location>
        <begin position="202"/>
        <end position="236"/>
    </location>
</feature>
<reference evidence="4 5" key="1">
    <citation type="submission" date="2024-01" db="EMBL/GenBank/DDBJ databases">
        <title>The genomes of 5 underutilized Papilionoideae crops provide insights into root nodulation and disease resistance.</title>
        <authorList>
            <person name="Yuan L."/>
        </authorList>
    </citation>
    <scope>NUCLEOTIDE SEQUENCE [LARGE SCALE GENOMIC DNA]</scope>
    <source>
        <strain evidence="4">LY-2023</strain>
        <tissue evidence="4">Leaf</tissue>
    </source>
</reference>
<dbReference type="Proteomes" id="UP001359559">
    <property type="component" value="Unassembled WGS sequence"/>
</dbReference>
<keyword evidence="5" id="KW-1185">Reference proteome</keyword>
<organism evidence="4 5">
    <name type="scientific">Clitoria ternatea</name>
    <name type="common">Butterfly pea</name>
    <dbReference type="NCBI Taxonomy" id="43366"/>
    <lineage>
        <taxon>Eukaryota</taxon>
        <taxon>Viridiplantae</taxon>
        <taxon>Streptophyta</taxon>
        <taxon>Embryophyta</taxon>
        <taxon>Tracheophyta</taxon>
        <taxon>Spermatophyta</taxon>
        <taxon>Magnoliopsida</taxon>
        <taxon>eudicotyledons</taxon>
        <taxon>Gunneridae</taxon>
        <taxon>Pentapetalae</taxon>
        <taxon>rosids</taxon>
        <taxon>fabids</taxon>
        <taxon>Fabales</taxon>
        <taxon>Fabaceae</taxon>
        <taxon>Papilionoideae</taxon>
        <taxon>50 kb inversion clade</taxon>
        <taxon>NPAAA clade</taxon>
        <taxon>indigoferoid/millettioid clade</taxon>
        <taxon>Phaseoleae</taxon>
        <taxon>Clitoria</taxon>
    </lineage>
</organism>
<dbReference type="EMBL" id="JAYKXN010000001">
    <property type="protein sequence ID" value="KAK7318026.1"/>
    <property type="molecule type" value="Genomic_DNA"/>
</dbReference>
<accession>A0AAN9KKC2</accession>
<proteinExistence type="predicted"/>
<dbReference type="AlphaFoldDB" id="A0AAN9KKC2"/>
<evidence type="ECO:0000313" key="4">
    <source>
        <dbReference type="EMBL" id="KAK7318026.1"/>
    </source>
</evidence>
<dbReference type="InterPro" id="IPR011320">
    <property type="entry name" value="RNase_H1_N"/>
</dbReference>